<keyword evidence="1" id="KW-0812">Transmembrane</keyword>
<dbReference type="EMBL" id="CAEZYS010000007">
    <property type="protein sequence ID" value="CAB4727873.1"/>
    <property type="molecule type" value="Genomic_DNA"/>
</dbReference>
<keyword evidence="1" id="KW-0472">Membrane</keyword>
<accession>A0A6J6RZE0</accession>
<evidence type="ECO:0000313" key="2">
    <source>
        <dbReference type="EMBL" id="CAB4727873.1"/>
    </source>
</evidence>
<protein>
    <submittedName>
        <fullName evidence="2">Unannotated protein</fullName>
    </submittedName>
</protein>
<gene>
    <name evidence="2" type="ORF">UFOPK2782_00126</name>
</gene>
<proteinExistence type="predicted"/>
<reference evidence="2" key="1">
    <citation type="submission" date="2020-05" db="EMBL/GenBank/DDBJ databases">
        <authorList>
            <person name="Chiriac C."/>
            <person name="Salcher M."/>
            <person name="Ghai R."/>
            <person name="Kavagutti S V."/>
        </authorList>
    </citation>
    <scope>NUCLEOTIDE SEQUENCE</scope>
</reference>
<keyword evidence="1" id="KW-1133">Transmembrane helix</keyword>
<dbReference type="Pfam" id="PF19608">
    <property type="entry name" value="DUF6113"/>
    <property type="match status" value="1"/>
</dbReference>
<feature type="transmembrane region" description="Helical" evidence="1">
    <location>
        <begin position="79"/>
        <end position="101"/>
    </location>
</feature>
<sequence length="104" mass="10925">MLNAIGALFFGAVIGFIGVILHNAFEPFGILLALLTTAVGINFAGQLFGARKYKILAALAWIAVVLRAGTYGASDEILIISNVYGNIFLLGGLLVAFIAVVKKN</sequence>
<name>A0A6J6RZE0_9ZZZZ</name>
<evidence type="ECO:0000256" key="1">
    <source>
        <dbReference type="SAM" id="Phobius"/>
    </source>
</evidence>
<feature type="transmembrane region" description="Helical" evidence="1">
    <location>
        <begin position="55"/>
        <end position="73"/>
    </location>
</feature>
<dbReference type="AlphaFoldDB" id="A0A6J6RZE0"/>
<organism evidence="2">
    <name type="scientific">freshwater metagenome</name>
    <dbReference type="NCBI Taxonomy" id="449393"/>
    <lineage>
        <taxon>unclassified sequences</taxon>
        <taxon>metagenomes</taxon>
        <taxon>ecological metagenomes</taxon>
    </lineage>
</organism>
<feature type="transmembrane region" description="Helical" evidence="1">
    <location>
        <begin position="7"/>
        <end position="24"/>
    </location>
</feature>
<feature type="transmembrane region" description="Helical" evidence="1">
    <location>
        <begin position="30"/>
        <end position="48"/>
    </location>
</feature>
<dbReference type="InterPro" id="IPR046095">
    <property type="entry name" value="DUF6113"/>
</dbReference>